<evidence type="ECO:0000313" key="3">
    <source>
        <dbReference type="Proteomes" id="UP000198855"/>
    </source>
</evidence>
<dbReference type="EMBL" id="FOMT01000001">
    <property type="protein sequence ID" value="SFD74089.1"/>
    <property type="molecule type" value="Genomic_DNA"/>
</dbReference>
<sequence length="142" mass="15092">MDKIEKKLYTATVNVQGGRDGKAISSDGKLNVDLRYPKELGGNGEGTNPEQLFAAGFAACFEGAMGTVLRMKKIKSEGISIDSNVTLGKDTNDGYVLAVTLDITIKGVERSVAQEIVDEAHKVCPYAKATRGNIEVISNVVG</sequence>
<dbReference type="NCBIfam" id="TIGR03561">
    <property type="entry name" value="organ_hyd_perox"/>
    <property type="match status" value="1"/>
</dbReference>
<dbReference type="InterPro" id="IPR015946">
    <property type="entry name" value="KH_dom-like_a/b"/>
</dbReference>
<dbReference type="OrthoDB" id="9797508at2"/>
<dbReference type="Proteomes" id="UP000198855">
    <property type="component" value="Unassembled WGS sequence"/>
</dbReference>
<evidence type="ECO:0000313" key="2">
    <source>
        <dbReference type="EMBL" id="SFD74089.1"/>
    </source>
</evidence>
<dbReference type="InterPro" id="IPR003718">
    <property type="entry name" value="OsmC/Ohr_fam"/>
</dbReference>
<dbReference type="SUPFAM" id="SSF82784">
    <property type="entry name" value="OsmC-like"/>
    <property type="match status" value="1"/>
</dbReference>
<reference evidence="3" key="1">
    <citation type="submission" date="2016-10" db="EMBL/GenBank/DDBJ databases">
        <authorList>
            <person name="Varghese N."/>
            <person name="Submissions S."/>
        </authorList>
    </citation>
    <scope>NUCLEOTIDE SEQUENCE [LARGE SCALE GENOMIC DNA]</scope>
    <source>
        <strain evidence="3">CGMCC 1.10784</strain>
    </source>
</reference>
<dbReference type="InterPro" id="IPR019953">
    <property type="entry name" value="OHR"/>
</dbReference>
<name>A0A1I1UTV5_9BACL</name>
<dbReference type="STRING" id="1045775.SAMN05216378_1218"/>
<keyword evidence="3" id="KW-1185">Reference proteome</keyword>
<dbReference type="PANTHER" id="PTHR33797:SF2">
    <property type="entry name" value="ORGANIC HYDROPEROXIDE RESISTANCE PROTEIN-LIKE"/>
    <property type="match status" value="1"/>
</dbReference>
<comment type="similarity">
    <text evidence="1">Belongs to the OsmC/Ohr family.</text>
</comment>
<dbReference type="GO" id="GO:0006979">
    <property type="term" value="P:response to oxidative stress"/>
    <property type="evidence" value="ECO:0007669"/>
    <property type="project" value="InterPro"/>
</dbReference>
<dbReference type="Pfam" id="PF02566">
    <property type="entry name" value="OsmC"/>
    <property type="match status" value="1"/>
</dbReference>
<dbReference type="InterPro" id="IPR036102">
    <property type="entry name" value="OsmC/Ohrsf"/>
</dbReference>
<accession>A0A1I1UTV5</accession>
<proteinExistence type="inferred from homology"/>
<gene>
    <name evidence="2" type="ORF">SAMN05216378_1218</name>
</gene>
<organism evidence="2 3">
    <name type="scientific">Paenibacillus catalpae</name>
    <dbReference type="NCBI Taxonomy" id="1045775"/>
    <lineage>
        <taxon>Bacteria</taxon>
        <taxon>Bacillati</taxon>
        <taxon>Bacillota</taxon>
        <taxon>Bacilli</taxon>
        <taxon>Bacillales</taxon>
        <taxon>Paenibacillaceae</taxon>
        <taxon>Paenibacillus</taxon>
    </lineage>
</organism>
<dbReference type="Gene3D" id="3.30.300.20">
    <property type="match status" value="1"/>
</dbReference>
<dbReference type="AlphaFoldDB" id="A0A1I1UTV5"/>
<dbReference type="PANTHER" id="PTHR33797">
    <property type="entry name" value="ORGANIC HYDROPEROXIDE RESISTANCE PROTEIN-LIKE"/>
    <property type="match status" value="1"/>
</dbReference>
<dbReference type="Gene3D" id="2.20.25.10">
    <property type="match status" value="1"/>
</dbReference>
<evidence type="ECO:0000256" key="1">
    <source>
        <dbReference type="ARBA" id="ARBA00007378"/>
    </source>
</evidence>
<protein>
    <submittedName>
        <fullName evidence="2">Peroxiredoxin, Ohr subfamily</fullName>
    </submittedName>
</protein>
<dbReference type="RefSeq" id="WP_091182114.1">
    <property type="nucleotide sequence ID" value="NZ_FOMT01000001.1"/>
</dbReference>